<dbReference type="InterPro" id="IPR015793">
    <property type="entry name" value="Pyrv_Knase_brl"/>
</dbReference>
<dbReference type="EMBL" id="CP000471">
    <property type="protein sequence ID" value="ABK43249.1"/>
    <property type="molecule type" value="Genomic_DNA"/>
</dbReference>
<dbReference type="Proteomes" id="UP000002586">
    <property type="component" value="Chromosome"/>
</dbReference>
<feature type="domain" description="Pyruvate kinase barrel" evidence="15">
    <location>
        <begin position="4"/>
        <end position="322"/>
    </location>
</feature>
<evidence type="ECO:0000256" key="9">
    <source>
        <dbReference type="ARBA" id="ARBA00022840"/>
    </source>
</evidence>
<dbReference type="eggNOG" id="COG0469">
    <property type="taxonomic scope" value="Bacteria"/>
</dbReference>
<dbReference type="NCBIfam" id="NF004978">
    <property type="entry name" value="PRK06354.1"/>
    <property type="match status" value="1"/>
</dbReference>
<comment type="cofactor">
    <cofactor evidence="1">
        <name>K(+)</name>
        <dbReference type="ChEBI" id="CHEBI:29103"/>
    </cofactor>
</comment>
<evidence type="ECO:0000259" key="16">
    <source>
        <dbReference type="Pfam" id="PF02887"/>
    </source>
</evidence>
<dbReference type="Gene3D" id="2.40.33.10">
    <property type="entry name" value="PK beta-barrel domain-like"/>
    <property type="match status" value="1"/>
</dbReference>
<keyword evidence="11 14" id="KW-0324">Glycolysis</keyword>
<dbReference type="AlphaFoldDB" id="A0L5K6"/>
<dbReference type="InterPro" id="IPR015795">
    <property type="entry name" value="Pyrv_Knase_C"/>
</dbReference>
<evidence type="ECO:0000256" key="14">
    <source>
        <dbReference type="RuleBase" id="RU000504"/>
    </source>
</evidence>
<dbReference type="SUPFAM" id="SSF51621">
    <property type="entry name" value="Phosphoenolpyruvate/pyruvate domain"/>
    <property type="match status" value="1"/>
</dbReference>
<dbReference type="RefSeq" id="WP_011712409.1">
    <property type="nucleotide sequence ID" value="NC_008576.1"/>
</dbReference>
<evidence type="ECO:0000256" key="4">
    <source>
        <dbReference type="ARBA" id="ARBA00012142"/>
    </source>
</evidence>
<keyword evidence="10 14" id="KW-0460">Magnesium</keyword>
<dbReference type="STRING" id="156889.Mmc1_0728"/>
<dbReference type="NCBIfam" id="TIGR01064">
    <property type="entry name" value="pyruv_kin"/>
    <property type="match status" value="1"/>
</dbReference>
<organism evidence="17 18">
    <name type="scientific">Magnetococcus marinus (strain ATCC BAA-1437 / JCM 17883 / MC-1)</name>
    <dbReference type="NCBI Taxonomy" id="156889"/>
    <lineage>
        <taxon>Bacteria</taxon>
        <taxon>Pseudomonadati</taxon>
        <taxon>Pseudomonadota</taxon>
        <taxon>Magnetococcia</taxon>
        <taxon>Magnetococcales</taxon>
        <taxon>Magnetococcaceae</taxon>
        <taxon>Magnetococcus</taxon>
    </lineage>
</organism>
<dbReference type="OrthoDB" id="9812123at2"/>
<dbReference type="FunFam" id="2.40.33.10:FF:000001">
    <property type="entry name" value="Pyruvate kinase"/>
    <property type="match status" value="1"/>
</dbReference>
<evidence type="ECO:0000256" key="2">
    <source>
        <dbReference type="ARBA" id="ARBA00004997"/>
    </source>
</evidence>
<dbReference type="Gene3D" id="3.40.1380.20">
    <property type="entry name" value="Pyruvate kinase, C-terminal domain"/>
    <property type="match status" value="1"/>
</dbReference>
<dbReference type="PRINTS" id="PR01050">
    <property type="entry name" value="PYRUVTKNASE"/>
</dbReference>
<dbReference type="Pfam" id="PF02887">
    <property type="entry name" value="PK_C"/>
    <property type="match status" value="1"/>
</dbReference>
<evidence type="ECO:0000259" key="15">
    <source>
        <dbReference type="Pfam" id="PF00224"/>
    </source>
</evidence>
<dbReference type="GO" id="GO:0004743">
    <property type="term" value="F:pyruvate kinase activity"/>
    <property type="evidence" value="ECO:0007669"/>
    <property type="project" value="UniProtKB-UniRule"/>
</dbReference>
<dbReference type="GO" id="GO:0000287">
    <property type="term" value="F:magnesium ion binding"/>
    <property type="evidence" value="ECO:0007669"/>
    <property type="project" value="UniProtKB-UniRule"/>
</dbReference>
<dbReference type="UniPathway" id="UPA00109">
    <property type="reaction ID" value="UER00188"/>
</dbReference>
<evidence type="ECO:0000256" key="5">
    <source>
        <dbReference type="ARBA" id="ARBA00022679"/>
    </source>
</evidence>
<dbReference type="InterPro" id="IPR018209">
    <property type="entry name" value="Pyrv_Knase_AS"/>
</dbReference>
<evidence type="ECO:0000256" key="11">
    <source>
        <dbReference type="ARBA" id="ARBA00023152"/>
    </source>
</evidence>
<dbReference type="InterPro" id="IPR036918">
    <property type="entry name" value="Pyrv_Knase_C_sf"/>
</dbReference>
<comment type="pathway">
    <text evidence="2 14">Carbohydrate degradation; glycolysis; pyruvate from D-glyceraldehyde 3-phosphate: step 5/5.</text>
</comment>
<comment type="catalytic activity">
    <reaction evidence="14">
        <text>pyruvate + ATP = phosphoenolpyruvate + ADP + H(+)</text>
        <dbReference type="Rhea" id="RHEA:18157"/>
        <dbReference type="ChEBI" id="CHEBI:15361"/>
        <dbReference type="ChEBI" id="CHEBI:15378"/>
        <dbReference type="ChEBI" id="CHEBI:30616"/>
        <dbReference type="ChEBI" id="CHEBI:58702"/>
        <dbReference type="ChEBI" id="CHEBI:456216"/>
        <dbReference type="EC" id="2.7.1.40"/>
    </reaction>
</comment>
<evidence type="ECO:0000256" key="13">
    <source>
        <dbReference type="NCBIfam" id="TIGR01064"/>
    </source>
</evidence>
<evidence type="ECO:0000256" key="1">
    <source>
        <dbReference type="ARBA" id="ARBA00001958"/>
    </source>
</evidence>
<dbReference type="HOGENOM" id="CLU_015439_0_2_5"/>
<evidence type="ECO:0000256" key="10">
    <source>
        <dbReference type="ARBA" id="ARBA00022842"/>
    </source>
</evidence>
<feature type="domain" description="Pyruvate kinase C-terminal" evidence="16">
    <location>
        <begin position="355"/>
        <end position="467"/>
    </location>
</feature>
<dbReference type="PANTHER" id="PTHR11817">
    <property type="entry name" value="PYRUVATE KINASE"/>
    <property type="match status" value="1"/>
</dbReference>
<keyword evidence="8 14" id="KW-0418">Kinase</keyword>
<dbReference type="GO" id="GO:0005524">
    <property type="term" value="F:ATP binding"/>
    <property type="evidence" value="ECO:0007669"/>
    <property type="project" value="UniProtKB-KW"/>
</dbReference>
<keyword evidence="18" id="KW-1185">Reference proteome</keyword>
<dbReference type="GO" id="GO:0016301">
    <property type="term" value="F:kinase activity"/>
    <property type="evidence" value="ECO:0007669"/>
    <property type="project" value="UniProtKB-KW"/>
</dbReference>
<reference evidence="18" key="1">
    <citation type="journal article" date="2009" name="Appl. Environ. Microbiol.">
        <title>Complete genome sequence of the chemolithoautotrophic marine magnetotactic coccus strain MC-1.</title>
        <authorList>
            <person name="Schubbe S."/>
            <person name="Williams T.J."/>
            <person name="Xie G."/>
            <person name="Kiss H.E."/>
            <person name="Brettin T.S."/>
            <person name="Martinez D."/>
            <person name="Ross C.A."/>
            <person name="Schuler D."/>
            <person name="Cox B.L."/>
            <person name="Nealson K.H."/>
            <person name="Bazylinski D.A."/>
        </authorList>
    </citation>
    <scope>NUCLEOTIDE SEQUENCE [LARGE SCALE GENOMIC DNA]</scope>
    <source>
        <strain evidence="18">ATCC BAA-1437 / JCM 17883 / MC-1</strain>
    </source>
</reference>
<keyword evidence="9" id="KW-0067">ATP-binding</keyword>
<dbReference type="InterPro" id="IPR001697">
    <property type="entry name" value="Pyr_Knase"/>
</dbReference>
<dbReference type="PROSITE" id="PS00110">
    <property type="entry name" value="PYRUVATE_KINASE"/>
    <property type="match status" value="1"/>
</dbReference>
<dbReference type="InterPro" id="IPR040442">
    <property type="entry name" value="Pyrv_kinase-like_dom_sf"/>
</dbReference>
<evidence type="ECO:0000256" key="8">
    <source>
        <dbReference type="ARBA" id="ARBA00022777"/>
    </source>
</evidence>
<evidence type="ECO:0000313" key="18">
    <source>
        <dbReference type="Proteomes" id="UP000002586"/>
    </source>
</evidence>
<dbReference type="NCBIfam" id="NF004886">
    <property type="entry name" value="PRK06247.1"/>
    <property type="match status" value="1"/>
</dbReference>
<keyword evidence="12 17" id="KW-0670">Pyruvate</keyword>
<evidence type="ECO:0000256" key="6">
    <source>
        <dbReference type="ARBA" id="ARBA00022723"/>
    </source>
</evidence>
<proteinExistence type="inferred from homology"/>
<dbReference type="KEGG" id="mgm:Mmc1_0728"/>
<reference evidence="17 18" key="2">
    <citation type="journal article" date="2012" name="Int. J. Syst. Evol. Microbiol.">
        <title>Magnetococcus marinus gen. nov., sp. nov., a marine, magnetotactic bacterium that represents a novel lineage (Magnetococcaceae fam. nov.; Magnetococcales ord. nov.) at the base of the Alphaproteobacteria.</title>
        <authorList>
            <person name="Bazylinski D.A."/>
            <person name="Williams T.J."/>
            <person name="Lefevre C.T."/>
            <person name="Berg R.J."/>
            <person name="Zhang C.L."/>
            <person name="Bowser S.S."/>
            <person name="Dean A.J."/>
            <person name="Beveridge T.J."/>
        </authorList>
    </citation>
    <scope>NUCLEOTIDE SEQUENCE [LARGE SCALE GENOMIC DNA]</scope>
    <source>
        <strain evidence="18">ATCC BAA-1437 / JCM 17883 / MC-1</strain>
    </source>
</reference>
<dbReference type="Gene3D" id="3.20.20.60">
    <property type="entry name" value="Phosphoenolpyruvate-binding domains"/>
    <property type="match status" value="1"/>
</dbReference>
<name>A0L5K6_MAGMM</name>
<dbReference type="SUPFAM" id="SSF52935">
    <property type="entry name" value="PK C-terminal domain-like"/>
    <property type="match status" value="1"/>
</dbReference>
<evidence type="ECO:0000256" key="12">
    <source>
        <dbReference type="ARBA" id="ARBA00023317"/>
    </source>
</evidence>
<protein>
    <recommendedName>
        <fullName evidence="4 13">Pyruvate kinase</fullName>
        <ecNumber evidence="4 13">2.7.1.40</ecNumber>
    </recommendedName>
</protein>
<dbReference type="Pfam" id="PF00224">
    <property type="entry name" value="PK"/>
    <property type="match status" value="1"/>
</dbReference>
<keyword evidence="7" id="KW-0547">Nucleotide-binding</keyword>
<dbReference type="GO" id="GO:0030955">
    <property type="term" value="F:potassium ion binding"/>
    <property type="evidence" value="ECO:0007669"/>
    <property type="project" value="UniProtKB-UniRule"/>
</dbReference>
<evidence type="ECO:0000313" key="17">
    <source>
        <dbReference type="EMBL" id="ABK43249.1"/>
    </source>
</evidence>
<dbReference type="NCBIfam" id="NF004491">
    <property type="entry name" value="PRK05826.1"/>
    <property type="match status" value="1"/>
</dbReference>
<gene>
    <name evidence="17" type="ordered locus">Mmc1_0728</name>
</gene>
<keyword evidence="6" id="KW-0479">Metal-binding</keyword>
<dbReference type="InterPro" id="IPR011037">
    <property type="entry name" value="Pyrv_Knase-like_insert_dom_sf"/>
</dbReference>
<dbReference type="InterPro" id="IPR015806">
    <property type="entry name" value="Pyrv_Knase_insert_dom_sf"/>
</dbReference>
<keyword evidence="5 14" id="KW-0808">Transferase</keyword>
<sequence length="483" mass="53233">MKSIRRTKIIATLGPNASSRDFIKHLALTGVDTFRLNFSHGSHEDHRRRHGWIRSVEEELGRPLGIMMDLQGPKLRIGTFENSEVELVRGQKFALYKEERTGDINGVTLPHNELFQVMRPGLELLLNDGRINLRVMEVEDFGVCCEVRVGGILSDRKGLNVPAAMLPVKALTDKDLEDLEFGLELGIDWCALSFVQRPEDLREARKLIHGRAALLAKIEKPQAVDNLEEIVKVADGVMVARGDLGVEYTPERVPAVQKRLIRMCREQCKPVIVATQMLESMIDAPIPTRAEASDVANAIYDGADAVMLSAETAVGSYACNAVSVMDRIARVTEADPDCLQRNLHTPLTFDNSDNDAISKAARDVAMSRGCQAIVAFTKTGSTALRVSRTRASVPILGLTPDIRVARRLTMVWGVHSVNTSDVSNFAEMVGKATRICRREELANTDDRIVVIAGVPFGQEGTTNILRIARIGEAERPLDDGPLD</sequence>
<accession>A0L5K6</accession>
<evidence type="ECO:0000256" key="3">
    <source>
        <dbReference type="ARBA" id="ARBA00008663"/>
    </source>
</evidence>
<dbReference type="EC" id="2.7.1.40" evidence="4 13"/>
<comment type="similarity">
    <text evidence="3 14">Belongs to the pyruvate kinase family.</text>
</comment>
<dbReference type="SUPFAM" id="SSF50800">
    <property type="entry name" value="PK beta-barrel domain-like"/>
    <property type="match status" value="1"/>
</dbReference>
<evidence type="ECO:0000256" key="7">
    <source>
        <dbReference type="ARBA" id="ARBA00022741"/>
    </source>
</evidence>
<dbReference type="InterPro" id="IPR015813">
    <property type="entry name" value="Pyrv/PenolPyrv_kinase-like_dom"/>
</dbReference>